<dbReference type="EMBL" id="JAUSWN010000006">
    <property type="protein sequence ID" value="MDQ0479209.1"/>
    <property type="molecule type" value="Genomic_DNA"/>
</dbReference>
<dbReference type="PANTHER" id="PTHR11203">
    <property type="entry name" value="CLEAVAGE AND POLYADENYLATION SPECIFICITY FACTOR FAMILY MEMBER"/>
    <property type="match status" value="1"/>
</dbReference>
<dbReference type="SMART" id="SM00849">
    <property type="entry name" value="Lactamase_B"/>
    <property type="match status" value="1"/>
</dbReference>
<keyword evidence="5" id="KW-1185">Reference proteome</keyword>
<dbReference type="PANTHER" id="PTHR11203:SF37">
    <property type="entry name" value="INTEGRATOR COMPLEX SUBUNIT 11"/>
    <property type="match status" value="1"/>
</dbReference>
<organism evidence="4 5">
    <name type="scientific">Hathewaya limosa</name>
    <name type="common">Clostridium limosum</name>
    <dbReference type="NCBI Taxonomy" id="1536"/>
    <lineage>
        <taxon>Bacteria</taxon>
        <taxon>Bacillati</taxon>
        <taxon>Bacillota</taxon>
        <taxon>Clostridia</taxon>
        <taxon>Eubacteriales</taxon>
        <taxon>Clostridiaceae</taxon>
        <taxon>Hathewaya</taxon>
    </lineage>
</organism>
<dbReference type="Pfam" id="PF00753">
    <property type="entry name" value="Lactamase_B"/>
    <property type="match status" value="1"/>
</dbReference>
<dbReference type="Pfam" id="PF10996">
    <property type="entry name" value="Beta-Casp"/>
    <property type="match status" value="1"/>
</dbReference>
<dbReference type="SUPFAM" id="SSF56281">
    <property type="entry name" value="Metallo-hydrolase/oxidoreductase"/>
    <property type="match status" value="1"/>
</dbReference>
<evidence type="ECO:0000313" key="5">
    <source>
        <dbReference type="Proteomes" id="UP001224418"/>
    </source>
</evidence>
<dbReference type="InterPro" id="IPR050698">
    <property type="entry name" value="MBL"/>
</dbReference>
<keyword evidence="1" id="KW-0378">Hydrolase</keyword>
<dbReference type="InterPro" id="IPR036866">
    <property type="entry name" value="RibonucZ/Hydroxyglut_hydro"/>
</dbReference>
<evidence type="ECO:0000256" key="1">
    <source>
        <dbReference type="ARBA" id="ARBA00022801"/>
    </source>
</evidence>
<evidence type="ECO:0000259" key="2">
    <source>
        <dbReference type="SMART" id="SM00849"/>
    </source>
</evidence>
<sequence length="504" mass="57505">MKIKFFGAAKRVTGSCHMLIINGRKVLLDCGLLQGKDESEVGNENFNFNPKEIEFVILSHAHIDHSGRIPLLYKKGFKGTVICTNATKDLCSVMLPDSGYIQEMETEWKNRKRRRQGLQPIEPLYTSKIAELSTYLFTGYPYEELIEVFPGLKIKFKDAGHLLGSAITELFIKEEGKEEIKIVYTGDLGNENLPLIKSPSKIDYADYVIMETTYGNRYHDRIQKEFSKLAEIIIKTIRRGGNVIIPSFAVGRAQEVIYVLKNYVENKILNNIKVYVDSPLASQATEIFKKNENEFNDKVRNEILNGDNPLDFNGLKFTSTPGDSMRLNKMQEGAIIISASGMCEAGRIRHHLKHNLWRQECSIVFVGYQAEGTLGRSLLEGNKKVKIFGEEIAVNAEIYTLQGMSGHADRAGLYKFIDFFKQKPKEIILVHGDKEEQESFYNLLKSNEYKVRIASLGETYFIEEEEIIDYSIRDKLIKTIEGFGEINEINKHLILQKLQDILTE</sequence>
<dbReference type="InterPro" id="IPR022712">
    <property type="entry name" value="Beta_Casp"/>
</dbReference>
<dbReference type="InterPro" id="IPR011108">
    <property type="entry name" value="RMMBL"/>
</dbReference>
<proteinExistence type="predicted"/>
<feature type="domain" description="Metallo-beta-lactamase" evidence="2">
    <location>
        <begin position="13"/>
        <end position="237"/>
    </location>
</feature>
<evidence type="ECO:0000259" key="3">
    <source>
        <dbReference type="SMART" id="SM01027"/>
    </source>
</evidence>
<feature type="domain" description="Beta-Casp" evidence="3">
    <location>
        <begin position="253"/>
        <end position="378"/>
    </location>
</feature>
<gene>
    <name evidence="4" type="ORF">QOZ93_000949</name>
</gene>
<evidence type="ECO:0000313" key="4">
    <source>
        <dbReference type="EMBL" id="MDQ0479209.1"/>
    </source>
</evidence>
<accession>A0ABU0JQ47</accession>
<reference evidence="4 5" key="1">
    <citation type="submission" date="2023-07" db="EMBL/GenBank/DDBJ databases">
        <title>Genomic Encyclopedia of Type Strains, Phase IV (KMG-IV): sequencing the most valuable type-strain genomes for metagenomic binning, comparative biology and taxonomic classification.</title>
        <authorList>
            <person name="Goeker M."/>
        </authorList>
    </citation>
    <scope>NUCLEOTIDE SEQUENCE [LARGE SCALE GENOMIC DNA]</scope>
    <source>
        <strain evidence="4 5">DSM 1400</strain>
    </source>
</reference>
<name>A0ABU0JQ47_HATLI</name>
<comment type="caution">
    <text evidence="4">The sequence shown here is derived from an EMBL/GenBank/DDBJ whole genome shotgun (WGS) entry which is preliminary data.</text>
</comment>
<dbReference type="Gene3D" id="3.60.15.10">
    <property type="entry name" value="Ribonuclease Z/Hydroxyacylglutathione hydrolase-like"/>
    <property type="match status" value="1"/>
</dbReference>
<dbReference type="InterPro" id="IPR001279">
    <property type="entry name" value="Metallo-B-lactamas"/>
</dbReference>
<dbReference type="Gene3D" id="3.40.50.10890">
    <property type="match status" value="1"/>
</dbReference>
<dbReference type="Proteomes" id="UP001224418">
    <property type="component" value="Unassembled WGS sequence"/>
</dbReference>
<dbReference type="SMART" id="SM01027">
    <property type="entry name" value="Beta-Casp"/>
    <property type="match status" value="1"/>
</dbReference>
<dbReference type="RefSeq" id="WP_307355302.1">
    <property type="nucleotide sequence ID" value="NZ_BAAACJ010000012.1"/>
</dbReference>
<dbReference type="Pfam" id="PF07521">
    <property type="entry name" value="RMMBL"/>
    <property type="match status" value="1"/>
</dbReference>
<protein>
    <submittedName>
        <fullName evidence="4">Metallo-beta-lactamase family protein</fullName>
    </submittedName>
</protein>
<dbReference type="CDD" id="cd16295">
    <property type="entry name" value="TTHA0252-CPSF-like_MBL-fold"/>
    <property type="match status" value="1"/>
</dbReference>